<dbReference type="InterPro" id="IPR006073">
    <property type="entry name" value="GTP-bd"/>
</dbReference>
<proteinExistence type="predicted"/>
<evidence type="ECO:0000259" key="4">
    <source>
        <dbReference type="PROSITE" id="PS51721"/>
    </source>
</evidence>
<dbReference type="SUPFAM" id="SSF52540">
    <property type="entry name" value="P-loop containing nucleoside triphosphate hydrolases"/>
    <property type="match status" value="1"/>
</dbReference>
<evidence type="ECO:0000256" key="2">
    <source>
        <dbReference type="ARBA" id="ARBA00022946"/>
    </source>
</evidence>
<dbReference type="PROSITE" id="PS51721">
    <property type="entry name" value="G_CP"/>
    <property type="match status" value="1"/>
</dbReference>
<evidence type="ECO:0000313" key="5">
    <source>
        <dbReference type="EMBL" id="KAL3235305.1"/>
    </source>
</evidence>
<dbReference type="Proteomes" id="UP001623330">
    <property type="component" value="Unassembled WGS sequence"/>
</dbReference>
<dbReference type="PANTHER" id="PTHR46434">
    <property type="entry name" value="GENETIC INTERACTOR OF PROHIBITINS 3, MITOCHONDRIAL"/>
    <property type="match status" value="1"/>
</dbReference>
<dbReference type="InterPro" id="IPR050896">
    <property type="entry name" value="Mito_lipid_metab_GTPase"/>
</dbReference>
<keyword evidence="6" id="KW-1185">Reference proteome</keyword>
<dbReference type="PANTHER" id="PTHR46434:SF1">
    <property type="entry name" value="GENETIC INTERACTOR OF PROHIBITINS 3, MITOCHONDRIAL"/>
    <property type="match status" value="1"/>
</dbReference>
<sequence length="554" mass="63796">MIYSRLSVRVRAIRAVRAVRAVPSRSFWSTTVLLDDCSSCGVTLQDKDAGKIGYWPGTKASSSRVTIEDVKYLLFGQDIQRIKETVVPDSTSLEHRPPVCQRCSDALYKNKYDLKDFEDVPYTTLLEKIPRDSNVVHVVPITEFPFHLNLPLLKDRQYNSSVVFTKADQVFRIKSQVHKAAPQFLREFMLRYLNIDTQKTIAVSATKNWNIETFFALLKANTFLIGEPNSGKSTLINSLLNKFVGFKLKDRTGRKLEVDEKMLEDLNNNKKVFIRKQMAGVSHIPNLTREQQAFQIKDKLLFDLPGYRKDSAIGTHDILENLIHPKWLQRMRKTQLFDNRKVKKQSYESINGSENGRCITFGGIFFLVPPPGSINQVISFLPGEMKQFHSVDRGIETLMNAQNKDHPLNKYCGLKAQVTKEDYVRYIVPPFQGSIEIVLKDLGYFKLKATGRYEFKGLYEIWLPKGIQACIRKPLEKMVDFFYQESQEKDRTESTVFKEPLFSNVYPVAHDDQFPLDTLNKAVITPRFEPSIGSDDHTPGDRLGADKRYWTYKF</sequence>
<reference evidence="5 6" key="1">
    <citation type="submission" date="2024-05" db="EMBL/GenBank/DDBJ databases">
        <title>Long read based assembly of the Candida bracarensis genome reveals expanded adhesin content.</title>
        <authorList>
            <person name="Marcet-Houben M."/>
            <person name="Ksiezopolska E."/>
            <person name="Gabaldon T."/>
        </authorList>
    </citation>
    <scope>NUCLEOTIDE SEQUENCE [LARGE SCALE GENOMIC DNA]</scope>
    <source>
        <strain evidence="5 6">CBM6</strain>
    </source>
</reference>
<protein>
    <recommendedName>
        <fullName evidence="1">Genetic interactor of prohibitins 3, mitochondrial</fullName>
    </recommendedName>
    <alternativeName>
        <fullName evidence="3">Found in mitochondrial proteome protein 38</fullName>
    </alternativeName>
</protein>
<dbReference type="EMBL" id="JBEVYD010000001">
    <property type="protein sequence ID" value="KAL3235305.1"/>
    <property type="molecule type" value="Genomic_DNA"/>
</dbReference>
<dbReference type="Pfam" id="PF01926">
    <property type="entry name" value="MMR_HSR1"/>
    <property type="match status" value="1"/>
</dbReference>
<evidence type="ECO:0000256" key="1">
    <source>
        <dbReference type="ARBA" id="ARBA00018901"/>
    </source>
</evidence>
<dbReference type="Gene3D" id="3.40.50.300">
    <property type="entry name" value="P-loop containing nucleotide triphosphate hydrolases"/>
    <property type="match status" value="1"/>
</dbReference>
<evidence type="ECO:0000313" key="6">
    <source>
        <dbReference type="Proteomes" id="UP001623330"/>
    </source>
</evidence>
<organism evidence="5 6">
    <name type="scientific">Nakaseomyces bracarensis</name>
    <dbReference type="NCBI Taxonomy" id="273131"/>
    <lineage>
        <taxon>Eukaryota</taxon>
        <taxon>Fungi</taxon>
        <taxon>Dikarya</taxon>
        <taxon>Ascomycota</taxon>
        <taxon>Saccharomycotina</taxon>
        <taxon>Saccharomycetes</taxon>
        <taxon>Saccharomycetales</taxon>
        <taxon>Saccharomycetaceae</taxon>
        <taxon>Nakaseomyces</taxon>
    </lineage>
</organism>
<dbReference type="InterPro" id="IPR027417">
    <property type="entry name" value="P-loop_NTPase"/>
</dbReference>
<keyword evidence="2" id="KW-0809">Transit peptide</keyword>
<comment type="caution">
    <text evidence="5">The sequence shown here is derived from an EMBL/GenBank/DDBJ whole genome shotgun (WGS) entry which is preliminary data.</text>
</comment>
<dbReference type="InterPro" id="IPR030378">
    <property type="entry name" value="G_CP_dom"/>
</dbReference>
<gene>
    <name evidence="5" type="ORF">RNJ44_00064</name>
</gene>
<accession>A0ABR4P0Z8</accession>
<evidence type="ECO:0000256" key="3">
    <source>
        <dbReference type="ARBA" id="ARBA00031834"/>
    </source>
</evidence>
<name>A0ABR4P0Z8_9SACH</name>
<feature type="domain" description="CP-type G" evidence="4">
    <location>
        <begin position="114"/>
        <end position="310"/>
    </location>
</feature>